<organism evidence="7 8">
    <name type="scientific">Pristionchus entomophagus</name>
    <dbReference type="NCBI Taxonomy" id="358040"/>
    <lineage>
        <taxon>Eukaryota</taxon>
        <taxon>Metazoa</taxon>
        <taxon>Ecdysozoa</taxon>
        <taxon>Nematoda</taxon>
        <taxon>Chromadorea</taxon>
        <taxon>Rhabditida</taxon>
        <taxon>Rhabditina</taxon>
        <taxon>Diplogasteromorpha</taxon>
        <taxon>Diplogasteroidea</taxon>
        <taxon>Neodiplogasteridae</taxon>
        <taxon>Pristionchus</taxon>
    </lineage>
</organism>
<evidence type="ECO:0000256" key="1">
    <source>
        <dbReference type="ARBA" id="ARBA00005928"/>
    </source>
</evidence>
<dbReference type="GO" id="GO:0005777">
    <property type="term" value="C:peroxisome"/>
    <property type="evidence" value="ECO:0007669"/>
    <property type="project" value="TreeGrafter"/>
</dbReference>
<keyword evidence="4" id="KW-0472">Membrane</keyword>
<dbReference type="Gene3D" id="3.40.50.720">
    <property type="entry name" value="NAD(P)-binding Rossmann-like Domain"/>
    <property type="match status" value="1"/>
</dbReference>
<sequence length="558" mass="63344">MVESMPDVNSLFAGRTVFLTGGSGFVGKVVIEKFLHAIPDVKRLYVLVRPAKGKSAHERWDAIHTKSEIFNRVRADCPDAIDKVFPVEGDITIDDMGLSEENLKRVLEETSVVIHCAATVRFNDTLKSAIELNIKGVNRMVNMCKRMPKLDCLLHCSTAYVNVDKEGDIEEKQYPVVCDPYKLMDAQSWMTEEMLDGITNSMSKKYFNTYCFTKHVAEELVKRECVDIPTVIFRPSIIGGIWKDGISGWADAFQGITANALGFGTGTIPRMPIPDISIPLDAIPVDIVSNMMIVCAAYRLHLTNLKDKSMPIFHCNSSHLNPLSIELYRNLMGSVLHTYPVEKFIFSPCISTRGTVYMEDKVHHFKQHVIGPALDRIGGIMGKKPFWEKTFGKVREVYSVFIPFTFKRWIYKTDNMIDLIGKMQPEDVETFDFDVRKVDWNDYISDVILGMRCFLVKNDMMSDKKLNAVRTQVKIHQVIEFIATFVFAWLLALIITGSGNSWIFTGLIGAALYYYFNCRSFGWVRHGTIESFRERMTTAMRGEAINNNHKAAQSGNHK</sequence>
<dbReference type="EC" id="1.2.1.84" evidence="4"/>
<evidence type="ECO:0000256" key="3">
    <source>
        <dbReference type="ARBA" id="ARBA00023098"/>
    </source>
</evidence>
<evidence type="ECO:0000259" key="5">
    <source>
        <dbReference type="Pfam" id="PF03015"/>
    </source>
</evidence>
<keyword evidence="4" id="KW-1133">Transmembrane helix</keyword>
<dbReference type="GO" id="GO:0035336">
    <property type="term" value="P:long-chain fatty-acyl-CoA metabolic process"/>
    <property type="evidence" value="ECO:0007669"/>
    <property type="project" value="TreeGrafter"/>
</dbReference>
<evidence type="ECO:0000256" key="2">
    <source>
        <dbReference type="ARBA" id="ARBA00022516"/>
    </source>
</evidence>
<dbReference type="SUPFAM" id="SSF51735">
    <property type="entry name" value="NAD(P)-binding Rossmann-fold domains"/>
    <property type="match status" value="1"/>
</dbReference>
<feature type="transmembrane region" description="Helical" evidence="4">
    <location>
        <begin position="501"/>
        <end position="516"/>
    </location>
</feature>
<dbReference type="PANTHER" id="PTHR11011">
    <property type="entry name" value="MALE STERILITY PROTEIN 2-RELATED"/>
    <property type="match status" value="1"/>
</dbReference>
<keyword evidence="4" id="KW-0560">Oxidoreductase</keyword>
<dbReference type="InterPro" id="IPR033640">
    <property type="entry name" value="FAR_C"/>
</dbReference>
<dbReference type="Pfam" id="PF03015">
    <property type="entry name" value="Sterile"/>
    <property type="match status" value="1"/>
</dbReference>
<accession>A0AAV5UJB1</accession>
<evidence type="ECO:0000313" key="7">
    <source>
        <dbReference type="EMBL" id="GMT06398.1"/>
    </source>
</evidence>
<dbReference type="FunFam" id="3.40.50.720:FF:000751">
    <property type="entry name" value="Fatty acyl-CoA reductase"/>
    <property type="match status" value="1"/>
</dbReference>
<feature type="domain" description="Fatty acyl-CoA reductase C-terminal" evidence="5">
    <location>
        <begin position="373"/>
        <end position="457"/>
    </location>
</feature>
<dbReference type="EMBL" id="BTSX01000006">
    <property type="protein sequence ID" value="GMT06398.1"/>
    <property type="molecule type" value="Genomic_DNA"/>
</dbReference>
<feature type="domain" description="Thioester reductase (TE)" evidence="6">
    <location>
        <begin position="19"/>
        <end position="292"/>
    </location>
</feature>
<comment type="catalytic activity">
    <reaction evidence="4">
        <text>a long-chain fatty acyl-CoA + 2 NADPH + 2 H(+) = a long-chain primary fatty alcohol + 2 NADP(+) + CoA</text>
        <dbReference type="Rhea" id="RHEA:52716"/>
        <dbReference type="ChEBI" id="CHEBI:15378"/>
        <dbReference type="ChEBI" id="CHEBI:57287"/>
        <dbReference type="ChEBI" id="CHEBI:57783"/>
        <dbReference type="ChEBI" id="CHEBI:58349"/>
        <dbReference type="ChEBI" id="CHEBI:77396"/>
        <dbReference type="ChEBI" id="CHEBI:83139"/>
        <dbReference type="EC" id="1.2.1.84"/>
    </reaction>
</comment>
<dbReference type="AlphaFoldDB" id="A0AAV5UJB1"/>
<dbReference type="CDD" id="cd09071">
    <property type="entry name" value="FAR_C"/>
    <property type="match status" value="1"/>
</dbReference>
<dbReference type="GO" id="GO:0080019">
    <property type="term" value="F:alcohol-forming very long-chain fatty acyl-CoA reductase activity"/>
    <property type="evidence" value="ECO:0007669"/>
    <property type="project" value="InterPro"/>
</dbReference>
<comment type="function">
    <text evidence="4">Catalyzes the reduction of fatty acyl-CoA to fatty alcohols.</text>
</comment>
<evidence type="ECO:0000313" key="8">
    <source>
        <dbReference type="Proteomes" id="UP001432027"/>
    </source>
</evidence>
<dbReference type="Pfam" id="PF07993">
    <property type="entry name" value="NAD_binding_4"/>
    <property type="match status" value="1"/>
</dbReference>
<keyword evidence="4" id="KW-0521">NADP</keyword>
<feature type="non-terminal residue" evidence="7">
    <location>
        <position position="558"/>
    </location>
</feature>
<dbReference type="CDD" id="cd05236">
    <property type="entry name" value="FAR-N_SDR_e"/>
    <property type="match status" value="1"/>
</dbReference>
<dbReference type="Proteomes" id="UP001432027">
    <property type="component" value="Unassembled WGS sequence"/>
</dbReference>
<dbReference type="GO" id="GO:0102965">
    <property type="term" value="F:alcohol-forming long-chain fatty acyl-CoA reductase activity"/>
    <property type="evidence" value="ECO:0007669"/>
    <property type="project" value="UniProtKB-EC"/>
</dbReference>
<keyword evidence="4" id="KW-0812">Transmembrane</keyword>
<proteinExistence type="inferred from homology"/>
<comment type="caution">
    <text evidence="7">The sequence shown here is derived from an EMBL/GenBank/DDBJ whole genome shotgun (WGS) entry which is preliminary data.</text>
</comment>
<dbReference type="InterPro" id="IPR026055">
    <property type="entry name" value="FAR"/>
</dbReference>
<protein>
    <recommendedName>
        <fullName evidence="4">Fatty acyl-CoA reductase</fullName>
        <ecNumber evidence="4">1.2.1.84</ecNumber>
    </recommendedName>
</protein>
<keyword evidence="2 4" id="KW-0444">Lipid biosynthesis</keyword>
<dbReference type="PANTHER" id="PTHR11011:SF45">
    <property type="entry name" value="FATTY ACYL-COA REDUCTASE CG8306-RELATED"/>
    <property type="match status" value="1"/>
</dbReference>
<dbReference type="InterPro" id="IPR036291">
    <property type="entry name" value="NAD(P)-bd_dom_sf"/>
</dbReference>
<gene>
    <name evidence="7" type="ORF">PENTCL1PPCAC_28572</name>
</gene>
<evidence type="ECO:0000259" key="6">
    <source>
        <dbReference type="Pfam" id="PF07993"/>
    </source>
</evidence>
<keyword evidence="3 4" id="KW-0443">Lipid metabolism</keyword>
<keyword evidence="8" id="KW-1185">Reference proteome</keyword>
<evidence type="ECO:0000256" key="4">
    <source>
        <dbReference type="RuleBase" id="RU363097"/>
    </source>
</evidence>
<reference evidence="7" key="1">
    <citation type="submission" date="2023-10" db="EMBL/GenBank/DDBJ databases">
        <title>Genome assembly of Pristionchus species.</title>
        <authorList>
            <person name="Yoshida K."/>
            <person name="Sommer R.J."/>
        </authorList>
    </citation>
    <scope>NUCLEOTIDE SEQUENCE</scope>
    <source>
        <strain evidence="7">RS0144</strain>
    </source>
</reference>
<dbReference type="InterPro" id="IPR013120">
    <property type="entry name" value="FAR_NAD-bd"/>
</dbReference>
<comment type="similarity">
    <text evidence="1 4">Belongs to the fatty acyl-CoA reductase family.</text>
</comment>
<name>A0AAV5UJB1_9BILA</name>